<dbReference type="GO" id="GO:0004540">
    <property type="term" value="F:RNA nuclease activity"/>
    <property type="evidence" value="ECO:0007669"/>
    <property type="project" value="InterPro"/>
</dbReference>
<keyword evidence="4" id="KW-0378">Hydrolase</keyword>
<dbReference type="GeneID" id="29998348"/>
<evidence type="ECO:0000259" key="8">
    <source>
        <dbReference type="SMART" id="SM00316"/>
    </source>
</evidence>
<evidence type="ECO:0000256" key="4">
    <source>
        <dbReference type="ARBA" id="ARBA00022801"/>
    </source>
</evidence>
<dbReference type="RefSeq" id="YP_009313616.1">
    <property type="nucleotide sequence ID" value="NC_031658.1"/>
</dbReference>
<comment type="cofactor">
    <cofactor evidence="1">
        <name>Mg(2+)</name>
        <dbReference type="ChEBI" id="CHEBI:18420"/>
    </cofactor>
</comment>
<dbReference type="InterPro" id="IPR004659">
    <property type="entry name" value="RNase_E/G"/>
</dbReference>
<evidence type="ECO:0000256" key="5">
    <source>
        <dbReference type="ARBA" id="ARBA00022842"/>
    </source>
</evidence>
<dbReference type="GO" id="GO:0006364">
    <property type="term" value="P:rRNA processing"/>
    <property type="evidence" value="ECO:0007669"/>
    <property type="project" value="TreeGrafter"/>
</dbReference>
<dbReference type="GO" id="GO:0005737">
    <property type="term" value="C:cytoplasm"/>
    <property type="evidence" value="ECO:0007669"/>
    <property type="project" value="TreeGrafter"/>
</dbReference>
<dbReference type="PANTHER" id="PTHR30001:SF0">
    <property type="entry name" value="RIBONUCLEASE G"/>
    <property type="match status" value="1"/>
</dbReference>
<dbReference type="Gene3D" id="2.40.50.140">
    <property type="entry name" value="Nucleic acid-binding proteins"/>
    <property type="match status" value="1"/>
</dbReference>
<name>A0A1G4NT82_9FLOR</name>
<dbReference type="CDD" id="cd04453">
    <property type="entry name" value="S1_RNase_E"/>
    <property type="match status" value="1"/>
</dbReference>
<feature type="domain" description="S1 motif" evidence="8">
    <location>
        <begin position="33"/>
        <end position="113"/>
    </location>
</feature>
<dbReference type="GO" id="GO:0046872">
    <property type="term" value="F:metal ion binding"/>
    <property type="evidence" value="ECO:0007669"/>
    <property type="project" value="UniProtKB-KW"/>
</dbReference>
<dbReference type="SUPFAM" id="SSF50249">
    <property type="entry name" value="Nucleic acid-binding proteins"/>
    <property type="match status" value="1"/>
</dbReference>
<dbReference type="InterPro" id="IPR003029">
    <property type="entry name" value="S1_domain"/>
</dbReference>
<dbReference type="InterPro" id="IPR019307">
    <property type="entry name" value="RNA-bd_AU-1/RNase_E/G"/>
</dbReference>
<proteinExistence type="inferred from homology"/>
<evidence type="ECO:0000256" key="7">
    <source>
        <dbReference type="ARBA" id="ARBA00023436"/>
    </source>
</evidence>
<sequence length="479" mass="55265">MIKKIIISTSNNIAAIINNSKIQELIIINDTYQINDIYIGIVQKIFTSINAAFIKLNYSKKSGFIHISDTKYLYDLKNSSISTISNTLFVRQKILVQIIKEPTNTKGPRLTTNIHLSGQYLTLMPLNNTICVGQKIYDENERSFLRALGILIKPFKMGILFKESSVGITEKILIKEIQNLTRQWNFIEKSVTMAHCPTLLYQDKDIIQKILRDYCKKDIEIIITDSKSSLQQIHEYLITNSQTIPKNHQLSLQLYKSNTCILEKFQINSVIFNILKSKVELGSGIYIFIESSEALTTIDVNSGSFNDSGSSQDSLLKTNCLAATEIAYQLKIRNINGIIIIDFIDMKSHNDQLILLEHLNKSLKYDDGKPEIIQLSELGLVELTRRRRGKSIKEVFASNTRESNKKNNEAEIQRYGKQYHKDHNYTLNINTVFFKKRFNRNLKIYHSSKKRNTFIPLHQRYIIPVDLYYSTIDPIVLYN</sequence>
<keyword evidence="9" id="KW-0150">Chloroplast</keyword>
<evidence type="ECO:0000313" key="9">
    <source>
        <dbReference type="EMBL" id="SCW21870.1"/>
    </source>
</evidence>
<reference evidence="9" key="1">
    <citation type="submission" date="2016-10" db="EMBL/GenBank/DDBJ databases">
        <title>Chloroplast genomes as a tool to resolve red algal phylogenies: a case study in the Nemaliales.</title>
        <authorList>
            <person name="Costa J.F."/>
            <person name="Lin S.M."/>
            <person name="Macaya E.C."/>
            <person name="Fernandez-Garcia C."/>
            <person name="Verbruggen H."/>
        </authorList>
    </citation>
    <scope>NUCLEOTIDE SEQUENCE</scope>
    <source>
        <strain evidence="9">J.0167</strain>
    </source>
</reference>
<keyword evidence="3" id="KW-0479">Metal-binding</keyword>
<comment type="similarity">
    <text evidence="2">Belongs to the RNase E/G family.</text>
</comment>
<dbReference type="AlphaFoldDB" id="A0A1G4NT82"/>
<dbReference type="Pfam" id="PF10150">
    <property type="entry name" value="RNase_E_G"/>
    <property type="match status" value="1"/>
</dbReference>
<dbReference type="GO" id="GO:0016787">
    <property type="term" value="F:hydrolase activity"/>
    <property type="evidence" value="ECO:0007669"/>
    <property type="project" value="UniProtKB-KW"/>
</dbReference>
<organism evidence="9">
    <name type="scientific">Helminthocladia australis</name>
    <dbReference type="NCBI Taxonomy" id="260093"/>
    <lineage>
        <taxon>Eukaryota</taxon>
        <taxon>Rhodophyta</taxon>
        <taxon>Florideophyceae</taxon>
        <taxon>Nemaliophycidae</taxon>
        <taxon>Nemaliales</taxon>
        <taxon>Liagoraceae</taxon>
        <taxon>Helminthocladia</taxon>
    </lineage>
</organism>
<dbReference type="GO" id="GO:0003723">
    <property type="term" value="F:RNA binding"/>
    <property type="evidence" value="ECO:0007669"/>
    <property type="project" value="UniProtKB-KW"/>
</dbReference>
<dbReference type="PANTHER" id="PTHR30001">
    <property type="entry name" value="RIBONUCLEASE"/>
    <property type="match status" value="1"/>
</dbReference>
<evidence type="ECO:0000256" key="6">
    <source>
        <dbReference type="ARBA" id="ARBA00022884"/>
    </source>
</evidence>
<reference evidence="9" key="2">
    <citation type="submission" date="2016-10" db="EMBL/GenBank/DDBJ databases">
        <authorList>
            <person name="de Groot N.N."/>
        </authorList>
    </citation>
    <scope>NUCLEOTIDE SEQUENCE</scope>
    <source>
        <strain evidence="9">J.0167</strain>
    </source>
</reference>
<evidence type="ECO:0000256" key="3">
    <source>
        <dbReference type="ARBA" id="ARBA00022723"/>
    </source>
</evidence>
<keyword evidence="5" id="KW-0460">Magnesium</keyword>
<dbReference type="EMBL" id="LT622866">
    <property type="protein sequence ID" value="SCW21870.1"/>
    <property type="molecule type" value="Genomic_DNA"/>
</dbReference>
<dbReference type="SMART" id="SM00316">
    <property type="entry name" value="S1"/>
    <property type="match status" value="1"/>
</dbReference>
<dbReference type="InterPro" id="IPR012340">
    <property type="entry name" value="NA-bd_OB-fold"/>
</dbReference>
<comment type="function">
    <text evidence="7">Involved in intercistronic processing of primary transcripts from chloroplast operons. The endonucleolytic activity of the enzyme depends on the number of phosphates at the 5' end, is inhibited by structured RNA, and preferentially cleaves A/U-rich sequences.</text>
</comment>
<keyword evidence="6" id="KW-0694">RNA-binding</keyword>
<protein>
    <submittedName>
        <fullName evidence="9">Ribonuclease E</fullName>
    </submittedName>
</protein>
<keyword evidence="9" id="KW-0934">Plastid</keyword>
<evidence type="ECO:0000256" key="2">
    <source>
        <dbReference type="ARBA" id="ARBA00005522"/>
    </source>
</evidence>
<geneLocation type="chloroplast" evidence="9"/>
<gene>
    <name evidence="9" type="primary">rne</name>
    <name evidence="9" type="ORF">J0167_16</name>
</gene>
<evidence type="ECO:0000256" key="1">
    <source>
        <dbReference type="ARBA" id="ARBA00001946"/>
    </source>
</evidence>
<dbReference type="NCBIfam" id="TIGR00757">
    <property type="entry name" value="RNaseEG"/>
    <property type="match status" value="1"/>
</dbReference>
<accession>A0A1G4NT82</accession>